<keyword evidence="7" id="KW-0274">FAD</keyword>
<reference evidence="14 15" key="1">
    <citation type="submission" date="2018-06" db="EMBL/GenBank/DDBJ databases">
        <authorList>
            <consortium name="Pathogen Informatics"/>
            <person name="Doyle S."/>
        </authorList>
    </citation>
    <scope>NUCLEOTIDE SEQUENCE [LARGE SCALE GENOMIC DNA]</scope>
    <source>
        <strain evidence="14 15">NCTC10786</strain>
    </source>
</reference>
<keyword evidence="6" id="KW-0479">Metal-binding</keyword>
<evidence type="ECO:0000256" key="2">
    <source>
        <dbReference type="ARBA" id="ARBA00001974"/>
    </source>
</evidence>
<dbReference type="Gene3D" id="1.10.10.1100">
    <property type="entry name" value="BFD-like [2Fe-2S]-binding domain"/>
    <property type="match status" value="1"/>
</dbReference>
<comment type="cofactor">
    <cofactor evidence="12">
        <name>[2Fe-2S] cluster</name>
        <dbReference type="ChEBI" id="CHEBI:190135"/>
    </cofactor>
</comment>
<feature type="domain" description="BFD-like [2Fe-2S]-binding" evidence="13">
    <location>
        <begin position="2"/>
        <end position="38"/>
    </location>
</feature>
<keyword evidence="5" id="KW-0001">2Fe-2S</keyword>
<keyword evidence="8 14" id="KW-0560">Oxidoreductase</keyword>
<evidence type="ECO:0000256" key="5">
    <source>
        <dbReference type="ARBA" id="ARBA00022714"/>
    </source>
</evidence>
<gene>
    <name evidence="14" type="primary">nirB_3</name>
    <name evidence="14" type="ORF">NCTC10786_03874</name>
</gene>
<dbReference type="InterPro" id="IPR041854">
    <property type="entry name" value="BFD-like_2Fe2S-bd_dom_sf"/>
</dbReference>
<dbReference type="GO" id="GO:0046872">
    <property type="term" value="F:metal ion binding"/>
    <property type="evidence" value="ECO:0007669"/>
    <property type="project" value="UniProtKB-KW"/>
</dbReference>
<dbReference type="PANTHER" id="PTHR43809:SF1">
    <property type="entry name" value="NITRITE REDUCTASE (NADH) LARGE SUBUNIT"/>
    <property type="match status" value="1"/>
</dbReference>
<evidence type="ECO:0000313" key="14">
    <source>
        <dbReference type="EMBL" id="SQB37063.1"/>
    </source>
</evidence>
<proteinExistence type="predicted"/>
<keyword evidence="11" id="KW-0534">Nitrate assimilation</keyword>
<evidence type="ECO:0000313" key="15">
    <source>
        <dbReference type="Proteomes" id="UP000251584"/>
    </source>
</evidence>
<dbReference type="Pfam" id="PF04324">
    <property type="entry name" value="Fer2_BFD"/>
    <property type="match status" value="1"/>
</dbReference>
<dbReference type="FunFam" id="1.10.10.1100:FF:000002">
    <property type="entry name" value="Nitrite reductase large subunit"/>
    <property type="match status" value="1"/>
</dbReference>
<dbReference type="GO" id="GO:0008942">
    <property type="term" value="F:nitrite reductase [NAD(P)H] activity"/>
    <property type="evidence" value="ECO:0007669"/>
    <property type="project" value="UniProtKB-EC"/>
</dbReference>
<keyword evidence="9" id="KW-0408">Iron</keyword>
<evidence type="ECO:0000256" key="3">
    <source>
        <dbReference type="ARBA" id="ARBA00022617"/>
    </source>
</evidence>
<evidence type="ECO:0000256" key="4">
    <source>
        <dbReference type="ARBA" id="ARBA00022630"/>
    </source>
</evidence>
<evidence type="ECO:0000256" key="1">
    <source>
        <dbReference type="ARBA" id="ARBA00001966"/>
    </source>
</evidence>
<evidence type="ECO:0000256" key="12">
    <source>
        <dbReference type="ARBA" id="ARBA00034078"/>
    </source>
</evidence>
<comment type="cofactor">
    <cofactor evidence="2">
        <name>FAD</name>
        <dbReference type="ChEBI" id="CHEBI:57692"/>
    </cofactor>
</comment>
<keyword evidence="4" id="KW-0285">Flavoprotein</keyword>
<comment type="cofactor">
    <cofactor evidence="1">
        <name>[4Fe-4S] cluster</name>
        <dbReference type="ChEBI" id="CHEBI:49883"/>
    </cofactor>
</comment>
<dbReference type="PANTHER" id="PTHR43809">
    <property type="entry name" value="NITRITE REDUCTASE (NADH) LARGE SUBUNIT"/>
    <property type="match status" value="1"/>
</dbReference>
<keyword evidence="3" id="KW-0349">Heme</keyword>
<dbReference type="CDD" id="cd19944">
    <property type="entry name" value="NirB_Fer2_BFD-like_2"/>
    <property type="match status" value="1"/>
</dbReference>
<evidence type="ECO:0000259" key="13">
    <source>
        <dbReference type="Pfam" id="PF04324"/>
    </source>
</evidence>
<evidence type="ECO:0000256" key="11">
    <source>
        <dbReference type="ARBA" id="ARBA00023063"/>
    </source>
</evidence>
<evidence type="ECO:0000256" key="8">
    <source>
        <dbReference type="ARBA" id="ARBA00023002"/>
    </source>
</evidence>
<evidence type="ECO:0000256" key="7">
    <source>
        <dbReference type="ARBA" id="ARBA00022827"/>
    </source>
</evidence>
<dbReference type="InterPro" id="IPR052034">
    <property type="entry name" value="NasD-like"/>
</dbReference>
<accession>A0A2X2WHG0</accession>
<evidence type="ECO:0000256" key="6">
    <source>
        <dbReference type="ARBA" id="ARBA00022723"/>
    </source>
</evidence>
<dbReference type="AlphaFoldDB" id="A0A2X2WHG0"/>
<sequence length="91" mass="9769">MLVAAINKGCHTVAALKAETKAGTGCGGCIPLVTQVLNAELAKQGIEVNNNLCEHFAYSRQELFHLIRVEGIKTFEELLAKHGKGYGCEVV</sequence>
<evidence type="ECO:0000256" key="9">
    <source>
        <dbReference type="ARBA" id="ARBA00023004"/>
    </source>
</evidence>
<dbReference type="GO" id="GO:0042128">
    <property type="term" value="P:nitrate assimilation"/>
    <property type="evidence" value="ECO:0007669"/>
    <property type="project" value="UniProtKB-KW"/>
</dbReference>
<evidence type="ECO:0000256" key="10">
    <source>
        <dbReference type="ARBA" id="ARBA00023014"/>
    </source>
</evidence>
<protein>
    <submittedName>
        <fullName evidence="14">Nitrite reductase [NAD(P)H] large subunit</fullName>
        <ecNumber evidence="14">1.7.1.4</ecNumber>
    </submittedName>
</protein>
<dbReference type="Proteomes" id="UP000251584">
    <property type="component" value="Unassembled WGS sequence"/>
</dbReference>
<dbReference type="InterPro" id="IPR007419">
    <property type="entry name" value="BFD-like_2Fe2S-bd_dom"/>
</dbReference>
<dbReference type="GO" id="GO:0051537">
    <property type="term" value="F:2 iron, 2 sulfur cluster binding"/>
    <property type="evidence" value="ECO:0007669"/>
    <property type="project" value="UniProtKB-KW"/>
</dbReference>
<name>A0A2X2WHG0_CITKO</name>
<keyword evidence="10" id="KW-0411">Iron-sulfur</keyword>
<dbReference type="EC" id="1.7.1.4" evidence="14"/>
<organism evidence="14 15">
    <name type="scientific">Citrobacter koseri</name>
    <name type="common">Citrobacter diversus</name>
    <dbReference type="NCBI Taxonomy" id="545"/>
    <lineage>
        <taxon>Bacteria</taxon>
        <taxon>Pseudomonadati</taxon>
        <taxon>Pseudomonadota</taxon>
        <taxon>Gammaproteobacteria</taxon>
        <taxon>Enterobacterales</taxon>
        <taxon>Enterobacteriaceae</taxon>
        <taxon>Citrobacter</taxon>
    </lineage>
</organism>
<dbReference type="EMBL" id="UAVY01000007">
    <property type="protein sequence ID" value="SQB37063.1"/>
    <property type="molecule type" value="Genomic_DNA"/>
</dbReference>